<keyword evidence="3" id="KW-0732">Signal</keyword>
<reference evidence="6" key="1">
    <citation type="journal article" date="2019" name="Int. J. Syst. Evol. Microbiol.">
        <title>The Global Catalogue of Microorganisms (GCM) 10K type strain sequencing project: providing services to taxonomists for standard genome sequencing and annotation.</title>
        <authorList>
            <consortium name="The Broad Institute Genomics Platform"/>
            <consortium name="The Broad Institute Genome Sequencing Center for Infectious Disease"/>
            <person name="Wu L."/>
            <person name="Ma J."/>
        </authorList>
    </citation>
    <scope>NUCLEOTIDE SEQUENCE [LARGE SCALE GENOMIC DNA]</scope>
    <source>
        <strain evidence="6">NBRC 108728</strain>
    </source>
</reference>
<feature type="region of interest" description="Disordered" evidence="1">
    <location>
        <begin position="498"/>
        <end position="577"/>
    </location>
</feature>
<dbReference type="InterPro" id="IPR036415">
    <property type="entry name" value="Lamin_tail_dom_sf"/>
</dbReference>
<keyword evidence="2" id="KW-1133">Transmembrane helix</keyword>
<evidence type="ECO:0000259" key="4">
    <source>
        <dbReference type="PROSITE" id="PS51841"/>
    </source>
</evidence>
<sequence>MRPLPLRLGAIGLAGSVVVVGLLTGTAGVASAATTPSAAAPPAAATTAAATTSATTSPVVINEVESNGGTPDDWVELTTTGTTTVDISGYVFKDDDDSHSYTIPAGTTIAPGGFAVLDTKTASSPNGFDFGLGSADSARLYLPDGSTLVDSYSWTSHAGTTYGRDPDGTGPFETTSASTKDAANLFTGTVVATPWPGSPDETALDAESTYTGDLSGLDYEPSGTSADGTLWGVENGNGLLYKIVSDGSGGWAPASTGGWAAGKTLHYADGTGTPDAEGVTVADDSSAGGVYVSTERDDQNSTVSRPAILRFDVAGSASTLTASGEWNLAPDFPGLGANSGAEGVTFVPDSFLTAGSFVDQSTGAAYTPSTYANHGDGLFFVGIEGTASVYAYALMPNGVFHRVATIATAFPVVADVQFDADLGKLWVICDDACSGQTALFSLDSAGAFTQTTLYDPPANADRSLANEGFAIAPAATCSDGARLTFFADDNDTDGYSFRAGTYPCESTGPPGGGSGGGTGGGGSGTPGTGTGTGSGTGGGTGTGSGSGSGTTPVAAPNPLPGDRLTAANRGDVSGPARAAAGSSVTVAVGAAHAGEKVSAFLYSEPRSLGRVTVAADGTIRVAIPADVDPGAHRIAVYAADGTLLGWTPITITAAATAAASLAYTGSDPAGLALLGAGLLLAGAGLAVRRRRPIRRG</sequence>
<gene>
    <name evidence="5" type="ORF">GCM10025867_12630</name>
</gene>
<organism evidence="5 6">
    <name type="scientific">Frondihabitans sucicola</name>
    <dbReference type="NCBI Taxonomy" id="1268041"/>
    <lineage>
        <taxon>Bacteria</taxon>
        <taxon>Bacillati</taxon>
        <taxon>Actinomycetota</taxon>
        <taxon>Actinomycetes</taxon>
        <taxon>Micrococcales</taxon>
        <taxon>Microbacteriaceae</taxon>
        <taxon>Frondihabitans</taxon>
    </lineage>
</organism>
<dbReference type="RefSeq" id="WP_286345900.1">
    <property type="nucleotide sequence ID" value="NZ_AP027732.1"/>
</dbReference>
<evidence type="ECO:0000256" key="1">
    <source>
        <dbReference type="SAM" id="MobiDB-lite"/>
    </source>
</evidence>
<feature type="domain" description="LTD" evidence="4">
    <location>
        <begin position="46"/>
        <end position="156"/>
    </location>
</feature>
<feature type="compositionally biased region" description="Gly residues" evidence="1">
    <location>
        <begin position="509"/>
        <end position="548"/>
    </location>
</feature>
<evidence type="ECO:0000256" key="2">
    <source>
        <dbReference type="SAM" id="Phobius"/>
    </source>
</evidence>
<dbReference type="Pfam" id="PF00932">
    <property type="entry name" value="LTD"/>
    <property type="match status" value="1"/>
</dbReference>
<name>A0ABN6XYT7_9MICO</name>
<dbReference type="Gene3D" id="2.60.40.1260">
    <property type="entry name" value="Lamin Tail domain"/>
    <property type="match status" value="1"/>
</dbReference>
<dbReference type="InterPro" id="IPR001322">
    <property type="entry name" value="Lamin_tail_dom"/>
</dbReference>
<proteinExistence type="predicted"/>
<keyword evidence="2" id="KW-0472">Membrane</keyword>
<protein>
    <recommendedName>
        <fullName evidence="4">LTD domain-containing protein</fullName>
    </recommendedName>
</protein>
<accession>A0ABN6XYT7</accession>
<feature type="transmembrane region" description="Helical" evidence="2">
    <location>
        <begin position="669"/>
        <end position="687"/>
    </location>
</feature>
<dbReference type="NCBIfam" id="TIGR01167">
    <property type="entry name" value="LPXTG_anchor"/>
    <property type="match status" value="1"/>
</dbReference>
<dbReference type="Proteomes" id="UP001321486">
    <property type="component" value="Chromosome"/>
</dbReference>
<keyword evidence="6" id="KW-1185">Reference proteome</keyword>
<evidence type="ECO:0000313" key="6">
    <source>
        <dbReference type="Proteomes" id="UP001321486"/>
    </source>
</evidence>
<feature type="chain" id="PRO_5045984263" description="LTD domain-containing protein" evidence="3">
    <location>
        <begin position="33"/>
        <end position="696"/>
    </location>
</feature>
<dbReference type="EMBL" id="AP027732">
    <property type="protein sequence ID" value="BDZ49022.1"/>
    <property type="molecule type" value="Genomic_DNA"/>
</dbReference>
<evidence type="ECO:0000256" key="3">
    <source>
        <dbReference type="SAM" id="SignalP"/>
    </source>
</evidence>
<dbReference type="SUPFAM" id="SSF74853">
    <property type="entry name" value="Lamin A/C globular tail domain"/>
    <property type="match status" value="1"/>
</dbReference>
<feature type="signal peptide" evidence="3">
    <location>
        <begin position="1"/>
        <end position="32"/>
    </location>
</feature>
<keyword evidence="2" id="KW-0812">Transmembrane</keyword>
<evidence type="ECO:0000313" key="5">
    <source>
        <dbReference type="EMBL" id="BDZ49022.1"/>
    </source>
</evidence>
<dbReference type="PROSITE" id="PS51841">
    <property type="entry name" value="LTD"/>
    <property type="match status" value="1"/>
</dbReference>